<dbReference type="InterPro" id="IPR003439">
    <property type="entry name" value="ABC_transporter-like_ATP-bd"/>
</dbReference>
<evidence type="ECO:0000256" key="1">
    <source>
        <dbReference type="ARBA" id="ARBA00022448"/>
    </source>
</evidence>
<dbReference type="PROSITE" id="PS50893">
    <property type="entry name" value="ABC_TRANSPORTER_2"/>
    <property type="match status" value="1"/>
</dbReference>
<dbReference type="InterPro" id="IPR051120">
    <property type="entry name" value="ABC_AA/LPS_Transport"/>
</dbReference>
<dbReference type="GO" id="GO:0016887">
    <property type="term" value="F:ATP hydrolysis activity"/>
    <property type="evidence" value="ECO:0007669"/>
    <property type="project" value="InterPro"/>
</dbReference>
<evidence type="ECO:0000313" key="5">
    <source>
        <dbReference type="EMBL" id="VFU09076.1"/>
    </source>
</evidence>
<dbReference type="KEGG" id="mtun:MTUNDRAET4_2183"/>
<dbReference type="Proteomes" id="UP000294360">
    <property type="component" value="Chromosome"/>
</dbReference>
<evidence type="ECO:0000256" key="2">
    <source>
        <dbReference type="ARBA" id="ARBA00022741"/>
    </source>
</evidence>
<protein>
    <submittedName>
        <fullName evidence="5">Urea transport system ATP-binding protein</fullName>
    </submittedName>
</protein>
<dbReference type="RefSeq" id="WP_134489286.1">
    <property type="nucleotide sequence ID" value="NZ_CP139089.1"/>
</dbReference>
<dbReference type="GO" id="GO:0005886">
    <property type="term" value="C:plasma membrane"/>
    <property type="evidence" value="ECO:0007669"/>
    <property type="project" value="TreeGrafter"/>
</dbReference>
<reference evidence="5 6" key="1">
    <citation type="submission" date="2019-03" db="EMBL/GenBank/DDBJ databases">
        <authorList>
            <person name="Kox A.R. M."/>
        </authorList>
    </citation>
    <scope>NUCLEOTIDE SEQUENCE [LARGE SCALE GENOMIC DNA]</scope>
    <source>
        <strain evidence="5">MTUNDRAET4 annotated genome</strain>
    </source>
</reference>
<dbReference type="GO" id="GO:0005524">
    <property type="term" value="F:ATP binding"/>
    <property type="evidence" value="ECO:0007669"/>
    <property type="project" value="UniProtKB-KW"/>
</dbReference>
<keyword evidence="1" id="KW-0813">Transport</keyword>
<dbReference type="OrthoDB" id="9780942at2"/>
<dbReference type="FunFam" id="3.40.50.300:FF:000421">
    <property type="entry name" value="Branched-chain amino acid ABC transporter ATP-binding protein"/>
    <property type="match status" value="1"/>
</dbReference>
<dbReference type="CDD" id="cd03219">
    <property type="entry name" value="ABC_Mj1267_LivG_branched"/>
    <property type="match status" value="1"/>
</dbReference>
<keyword evidence="3 5" id="KW-0067">ATP-binding</keyword>
<proteinExistence type="predicted"/>
<dbReference type="InterPro" id="IPR027417">
    <property type="entry name" value="P-loop_NTPase"/>
</dbReference>
<evidence type="ECO:0000313" key="6">
    <source>
        <dbReference type="Proteomes" id="UP000294360"/>
    </source>
</evidence>
<feature type="domain" description="ABC transporter" evidence="4">
    <location>
        <begin position="6"/>
        <end position="242"/>
    </location>
</feature>
<evidence type="ECO:0000256" key="3">
    <source>
        <dbReference type="ARBA" id="ARBA00022840"/>
    </source>
</evidence>
<keyword evidence="2" id="KW-0547">Nucleotide-binding</keyword>
<dbReference type="Pfam" id="PF00005">
    <property type="entry name" value="ABC_tran"/>
    <property type="match status" value="1"/>
</dbReference>
<accession>A0A4U8Z193</accession>
<dbReference type="AlphaFoldDB" id="A0A4U8Z193"/>
<dbReference type="PANTHER" id="PTHR45772">
    <property type="entry name" value="CONSERVED COMPONENT OF ABC TRANSPORTER FOR NATURAL AMINO ACIDS-RELATED"/>
    <property type="match status" value="1"/>
</dbReference>
<dbReference type="EMBL" id="LR536450">
    <property type="protein sequence ID" value="VFU09076.1"/>
    <property type="molecule type" value="Genomic_DNA"/>
</dbReference>
<dbReference type="InterPro" id="IPR003593">
    <property type="entry name" value="AAA+_ATPase"/>
</dbReference>
<evidence type="ECO:0000259" key="4">
    <source>
        <dbReference type="PROSITE" id="PS50893"/>
    </source>
</evidence>
<dbReference type="PANTHER" id="PTHR45772:SF8">
    <property type="entry name" value="HIGH-AFFINITY BRANCHED-CHAIN AMINO ACID TRANSPORT ATP-BINDING PROTEIN"/>
    <property type="match status" value="1"/>
</dbReference>
<dbReference type="Gene3D" id="3.40.50.300">
    <property type="entry name" value="P-loop containing nucleotide triphosphate hydrolases"/>
    <property type="match status" value="1"/>
</dbReference>
<dbReference type="NCBIfam" id="TIGR03411">
    <property type="entry name" value="urea_trans_UrtD"/>
    <property type="match status" value="1"/>
</dbReference>
<sequence length="242" mass="26367">MSGAALLIDAVTVEFGSFRAIDALSLAIDYGEVRAIIGPNGAGKTTLLDVISGITRPKQGAVLFDDSTDITRASESEIARAGVRRKFQKPSVFEGLSVRQHIAIGAEAGYRRTLSESLLNERITEILEAIGLANVAQRSASELAHGQKQWLEIGMVLASNPKVLMLDEPVAGLTDEETERTATLVRSLRRPDRAIVVVEHDMDFVERIADRVTVLHEGKTLFEGSMANVRADERVVEVYLGR</sequence>
<gene>
    <name evidence="5" type="ORF">MTUNDRAET4_2183</name>
</gene>
<dbReference type="SUPFAM" id="SSF52540">
    <property type="entry name" value="P-loop containing nucleoside triphosphate hydrolases"/>
    <property type="match status" value="1"/>
</dbReference>
<name>A0A4U8Z193_METTU</name>
<dbReference type="SMART" id="SM00382">
    <property type="entry name" value="AAA"/>
    <property type="match status" value="1"/>
</dbReference>
<organism evidence="5 6">
    <name type="scientific">Methylocella tundrae</name>
    <dbReference type="NCBI Taxonomy" id="227605"/>
    <lineage>
        <taxon>Bacteria</taxon>
        <taxon>Pseudomonadati</taxon>
        <taxon>Pseudomonadota</taxon>
        <taxon>Alphaproteobacteria</taxon>
        <taxon>Hyphomicrobiales</taxon>
        <taxon>Beijerinckiaceae</taxon>
        <taxon>Methylocella</taxon>
    </lineage>
</organism>
<dbReference type="InterPro" id="IPR017781">
    <property type="entry name" value="ABC_transptr_urea_ATP-bd_UrtD"/>
</dbReference>